<dbReference type="RefSeq" id="WP_224194765.1">
    <property type="nucleotide sequence ID" value="NZ_JAIRAU010000037.1"/>
</dbReference>
<dbReference type="CDD" id="cd00093">
    <property type="entry name" value="HTH_XRE"/>
    <property type="match status" value="1"/>
</dbReference>
<organism evidence="4 5">
    <name type="scientific">Nannocystis pusilla</name>
    <dbReference type="NCBI Taxonomy" id="889268"/>
    <lineage>
        <taxon>Bacteria</taxon>
        <taxon>Pseudomonadati</taxon>
        <taxon>Myxococcota</taxon>
        <taxon>Polyangia</taxon>
        <taxon>Nannocystales</taxon>
        <taxon>Nannocystaceae</taxon>
        <taxon>Nannocystis</taxon>
    </lineage>
</organism>
<protein>
    <submittedName>
        <fullName evidence="4">Helix-turn-helix transcriptional regulator</fullName>
    </submittedName>
</protein>
<feature type="domain" description="HTH cro/C1-type" evidence="3">
    <location>
        <begin position="70"/>
        <end position="114"/>
    </location>
</feature>
<accession>A0ABS7TXN2</accession>
<dbReference type="PROSITE" id="PS50943">
    <property type="entry name" value="HTH_CROC1"/>
    <property type="match status" value="1"/>
</dbReference>
<reference evidence="4" key="1">
    <citation type="submission" date="2021-08" db="EMBL/GenBank/DDBJ databases">
        <authorList>
            <person name="Stevens D.C."/>
        </authorList>
    </citation>
    <scope>NUCLEOTIDE SEQUENCE</scope>
    <source>
        <strain evidence="4">DSM 53165</strain>
    </source>
</reference>
<keyword evidence="2" id="KW-1133">Transmembrane helix</keyword>
<keyword evidence="2" id="KW-0812">Transmembrane</keyword>
<evidence type="ECO:0000256" key="1">
    <source>
        <dbReference type="SAM" id="Coils"/>
    </source>
</evidence>
<sequence>MSKQDLAERSGHSSAHVLGLFEQQDPNPKLALYLELVQTAGARFHGVLVNEPVAVIERIKEIIAREEIKTVSALSNRSGINRSQLSSLLNDPDPNPTLATFDRLVAALGVEQEFGLVSFMEEEVEQAIAIGLEDVEAVKQEAKVRHLRAVPNPSPTMSAAEAMRRLADAERAAEAKAQAAVAELTERVRLLHEQNVALEKRLADEAAELDRLRGSNVSLERIRADDRAEIARLQQANRELERLHMQDRAEIADLAARKDWSLGSKILLGLTGFAVGVGAALAVQGARGRS</sequence>
<evidence type="ECO:0000256" key="2">
    <source>
        <dbReference type="SAM" id="Phobius"/>
    </source>
</evidence>
<dbReference type="InterPro" id="IPR001387">
    <property type="entry name" value="Cro/C1-type_HTH"/>
</dbReference>
<keyword evidence="2" id="KW-0472">Membrane</keyword>
<comment type="caution">
    <text evidence="4">The sequence shown here is derived from an EMBL/GenBank/DDBJ whole genome shotgun (WGS) entry which is preliminary data.</text>
</comment>
<keyword evidence="1" id="KW-0175">Coiled coil</keyword>
<evidence type="ECO:0000259" key="3">
    <source>
        <dbReference type="PROSITE" id="PS50943"/>
    </source>
</evidence>
<dbReference type="Gene3D" id="1.10.260.40">
    <property type="entry name" value="lambda repressor-like DNA-binding domains"/>
    <property type="match status" value="1"/>
</dbReference>
<dbReference type="Pfam" id="PF13443">
    <property type="entry name" value="HTH_26"/>
    <property type="match status" value="1"/>
</dbReference>
<dbReference type="EMBL" id="JAIRAU010000037">
    <property type="protein sequence ID" value="MBZ5713017.1"/>
    <property type="molecule type" value="Genomic_DNA"/>
</dbReference>
<keyword evidence="5" id="KW-1185">Reference proteome</keyword>
<gene>
    <name evidence="4" type="ORF">K7C98_27590</name>
</gene>
<evidence type="ECO:0000313" key="5">
    <source>
        <dbReference type="Proteomes" id="UP001139031"/>
    </source>
</evidence>
<dbReference type="Proteomes" id="UP001139031">
    <property type="component" value="Unassembled WGS sequence"/>
</dbReference>
<feature type="coiled-coil region" evidence="1">
    <location>
        <begin position="159"/>
        <end position="257"/>
    </location>
</feature>
<feature type="transmembrane region" description="Helical" evidence="2">
    <location>
        <begin position="266"/>
        <end position="286"/>
    </location>
</feature>
<name>A0ABS7TXN2_9BACT</name>
<dbReference type="SUPFAM" id="SSF47413">
    <property type="entry name" value="lambda repressor-like DNA-binding domains"/>
    <property type="match status" value="1"/>
</dbReference>
<dbReference type="InterPro" id="IPR010982">
    <property type="entry name" value="Lambda_DNA-bd_dom_sf"/>
</dbReference>
<proteinExistence type="predicted"/>
<evidence type="ECO:0000313" key="4">
    <source>
        <dbReference type="EMBL" id="MBZ5713017.1"/>
    </source>
</evidence>